<dbReference type="EMBL" id="BMAT01011126">
    <property type="protein sequence ID" value="GFR67173.1"/>
    <property type="molecule type" value="Genomic_DNA"/>
</dbReference>
<reference evidence="1 2" key="1">
    <citation type="journal article" date="2021" name="Elife">
        <title>Chloroplast acquisition without the gene transfer in kleptoplastic sea slugs, Plakobranchus ocellatus.</title>
        <authorList>
            <person name="Maeda T."/>
            <person name="Takahashi S."/>
            <person name="Yoshida T."/>
            <person name="Shimamura S."/>
            <person name="Takaki Y."/>
            <person name="Nagai Y."/>
            <person name="Toyoda A."/>
            <person name="Suzuki Y."/>
            <person name="Arimoto A."/>
            <person name="Ishii H."/>
            <person name="Satoh N."/>
            <person name="Nishiyama T."/>
            <person name="Hasebe M."/>
            <person name="Maruyama T."/>
            <person name="Minagawa J."/>
            <person name="Obokata J."/>
            <person name="Shigenobu S."/>
        </authorList>
    </citation>
    <scope>NUCLEOTIDE SEQUENCE [LARGE SCALE GENOMIC DNA]</scope>
</reference>
<evidence type="ECO:0000313" key="1">
    <source>
        <dbReference type="EMBL" id="GFR67173.1"/>
    </source>
</evidence>
<accession>A0AAV4F392</accession>
<keyword evidence="2" id="KW-1185">Reference proteome</keyword>
<name>A0AAV4F392_9GAST</name>
<dbReference type="Proteomes" id="UP000762676">
    <property type="component" value="Unassembled WGS sequence"/>
</dbReference>
<proteinExistence type="predicted"/>
<comment type="caution">
    <text evidence="1">The sequence shown here is derived from an EMBL/GenBank/DDBJ whole genome shotgun (WGS) entry which is preliminary data.</text>
</comment>
<evidence type="ECO:0000313" key="2">
    <source>
        <dbReference type="Proteomes" id="UP000762676"/>
    </source>
</evidence>
<dbReference type="AlphaFoldDB" id="A0AAV4F392"/>
<gene>
    <name evidence="1" type="ORF">ElyMa_005577200</name>
</gene>
<sequence length="68" mass="7514">MPAPWAVNRLCGLAPGTHFTGGWTEECVDELLSEGNYNMSRGWEANPLPPDHESIAQTTDPLCSMFYT</sequence>
<organism evidence="1 2">
    <name type="scientific">Elysia marginata</name>
    <dbReference type="NCBI Taxonomy" id="1093978"/>
    <lineage>
        <taxon>Eukaryota</taxon>
        <taxon>Metazoa</taxon>
        <taxon>Spiralia</taxon>
        <taxon>Lophotrochozoa</taxon>
        <taxon>Mollusca</taxon>
        <taxon>Gastropoda</taxon>
        <taxon>Heterobranchia</taxon>
        <taxon>Euthyneura</taxon>
        <taxon>Panpulmonata</taxon>
        <taxon>Sacoglossa</taxon>
        <taxon>Placobranchoidea</taxon>
        <taxon>Plakobranchidae</taxon>
        <taxon>Elysia</taxon>
    </lineage>
</organism>
<protein>
    <submittedName>
        <fullName evidence="1">Uncharacterized protein</fullName>
    </submittedName>
</protein>